<feature type="compositionally biased region" description="Low complexity" evidence="1">
    <location>
        <begin position="69"/>
        <end position="90"/>
    </location>
</feature>
<feature type="region of interest" description="Disordered" evidence="1">
    <location>
        <begin position="60"/>
        <end position="90"/>
    </location>
</feature>
<feature type="transmembrane region" description="Helical" evidence="2">
    <location>
        <begin position="12"/>
        <end position="37"/>
    </location>
</feature>
<gene>
    <name evidence="3" type="ORF">U6N30_22745</name>
</gene>
<evidence type="ECO:0000256" key="2">
    <source>
        <dbReference type="SAM" id="Phobius"/>
    </source>
</evidence>
<dbReference type="EMBL" id="CP141261">
    <property type="protein sequence ID" value="WRL67299.1"/>
    <property type="molecule type" value="Genomic_DNA"/>
</dbReference>
<accession>A0ABZ1B916</accession>
<keyword evidence="4" id="KW-1185">Reference proteome</keyword>
<evidence type="ECO:0000313" key="4">
    <source>
        <dbReference type="Proteomes" id="UP001324287"/>
    </source>
</evidence>
<dbReference type="RefSeq" id="WP_324278606.1">
    <property type="nucleotide sequence ID" value="NZ_CP141261.1"/>
</dbReference>
<dbReference type="Proteomes" id="UP001324287">
    <property type="component" value="Chromosome"/>
</dbReference>
<reference evidence="3 4" key="1">
    <citation type="submission" date="2023-12" db="EMBL/GenBank/DDBJ databases">
        <title>Blastococcus brunescens sp. nov., an actonobacterium isolated from sandstone collected in sahara desert.</title>
        <authorList>
            <person name="Gtari M."/>
            <person name="Ghodhbane F."/>
        </authorList>
    </citation>
    <scope>NUCLEOTIDE SEQUENCE [LARGE SCALE GENOMIC DNA]</scope>
    <source>
        <strain evidence="3 4">BMG 8361</strain>
    </source>
</reference>
<keyword evidence="2" id="KW-0812">Transmembrane</keyword>
<evidence type="ECO:0000313" key="3">
    <source>
        <dbReference type="EMBL" id="WRL67299.1"/>
    </source>
</evidence>
<sequence length="90" mass="9325">MTTPAEHRQRPLRVALLAVIAVGLVLLGGGLAVAIGIGRTADPSADSVAAGFSRDMARHHLQGSRWPTSCPSAAPIPRSSSSPSTSRRRS</sequence>
<evidence type="ECO:0000256" key="1">
    <source>
        <dbReference type="SAM" id="MobiDB-lite"/>
    </source>
</evidence>
<keyword evidence="2" id="KW-1133">Transmembrane helix</keyword>
<protein>
    <submittedName>
        <fullName evidence="3">Uncharacterized protein</fullName>
    </submittedName>
</protein>
<proteinExistence type="predicted"/>
<organism evidence="3 4">
    <name type="scientific">Blastococcus brunescens</name>
    <dbReference type="NCBI Taxonomy" id="1564165"/>
    <lineage>
        <taxon>Bacteria</taxon>
        <taxon>Bacillati</taxon>
        <taxon>Actinomycetota</taxon>
        <taxon>Actinomycetes</taxon>
        <taxon>Geodermatophilales</taxon>
        <taxon>Geodermatophilaceae</taxon>
        <taxon>Blastococcus</taxon>
    </lineage>
</organism>
<keyword evidence="2" id="KW-0472">Membrane</keyword>
<name>A0ABZ1B916_9ACTN</name>